<keyword evidence="2" id="KW-0408">Iron</keyword>
<keyword evidence="4" id="KW-1185">Reference proteome</keyword>
<keyword evidence="2" id="KW-0560">Oxidoreductase</keyword>
<dbReference type="GO" id="GO:0020037">
    <property type="term" value="F:heme binding"/>
    <property type="evidence" value="ECO:0007669"/>
    <property type="project" value="InterPro"/>
</dbReference>
<dbReference type="EMBL" id="MWQN01000003">
    <property type="protein sequence ID" value="OPC77723.1"/>
    <property type="molecule type" value="Genomic_DNA"/>
</dbReference>
<sequence>MTTIPEDLVWPDSFPNRGHGLPPEMFDLLRRERPVARVEFPSGHRAWLVTRRADITMIGSSRRFSRDMTCPGGHRIAGDDFNSVPGGIFNLDPPAHTAVRRVVQPFFNPAAAVALEPAVAAAALDLVTTLRDGPNPADLHRAYAHPLAATMACDLMRVAPRQRRKIVPRLRSQVDYSTAPARIETSTRWMLDFAAEVIDAKSADLKDEREARDPVEALIRARRDGTITREQLHATVMYLFVTSAEPVTGPVTTGVYTLLRHGEQLARLRRDPALWPTAVAELLRLHHNGMTSMPRVALTDTQLHGVLIRAGDAVVTPWVAATWDPEHYAQPERFRLDRSTREDPAVTFGTGPHFCLGVNVARMYLKTALSTLFQHLPDLALAAKHEDIAWEPDTYLFTRPVELPITWS</sequence>
<reference evidence="3 4" key="1">
    <citation type="submission" date="2017-03" db="EMBL/GenBank/DDBJ databases">
        <title>Draft genome sequence of Streptomyces scabrisporus NF3, endophyte isolated from Amphipterygium adstringens.</title>
        <authorList>
            <person name="Vazquez M."/>
            <person name="Ceapa C.D."/>
            <person name="Rodriguez Luna D."/>
            <person name="Sanchez Esquivel S."/>
        </authorList>
    </citation>
    <scope>NUCLEOTIDE SEQUENCE [LARGE SCALE GENOMIC DNA]</scope>
    <source>
        <strain evidence="3 4">NF3</strain>
    </source>
</reference>
<comment type="caution">
    <text evidence="3">The sequence shown here is derived from an EMBL/GenBank/DDBJ whole genome shotgun (WGS) entry which is preliminary data.</text>
</comment>
<gene>
    <name evidence="3" type="ORF">B4N89_36120</name>
</gene>
<dbReference type="InterPro" id="IPR017972">
    <property type="entry name" value="Cyt_P450_CS"/>
</dbReference>
<dbReference type="Proteomes" id="UP000190037">
    <property type="component" value="Unassembled WGS sequence"/>
</dbReference>
<comment type="similarity">
    <text evidence="1 2">Belongs to the cytochrome P450 family.</text>
</comment>
<dbReference type="GO" id="GO:0004497">
    <property type="term" value="F:monooxygenase activity"/>
    <property type="evidence" value="ECO:0007669"/>
    <property type="project" value="UniProtKB-KW"/>
</dbReference>
<dbReference type="SUPFAM" id="SSF48264">
    <property type="entry name" value="Cytochrome P450"/>
    <property type="match status" value="1"/>
</dbReference>
<protein>
    <recommendedName>
        <fullName evidence="5">Cytochrome P450</fullName>
    </recommendedName>
</protein>
<dbReference type="OrthoDB" id="3654288at2"/>
<evidence type="ECO:0000256" key="2">
    <source>
        <dbReference type="RuleBase" id="RU000461"/>
    </source>
</evidence>
<dbReference type="PANTHER" id="PTHR46696">
    <property type="entry name" value="P450, PUTATIVE (EUROFUNG)-RELATED"/>
    <property type="match status" value="1"/>
</dbReference>
<accession>A0A1T3NLF1</accession>
<dbReference type="STRING" id="159449.B4N89_36120"/>
<dbReference type="AlphaFoldDB" id="A0A1T3NLF1"/>
<dbReference type="PANTHER" id="PTHR46696:SF1">
    <property type="entry name" value="CYTOCHROME P450 YJIB-RELATED"/>
    <property type="match status" value="1"/>
</dbReference>
<evidence type="ECO:0000256" key="1">
    <source>
        <dbReference type="ARBA" id="ARBA00010617"/>
    </source>
</evidence>
<dbReference type="Gene3D" id="1.10.630.10">
    <property type="entry name" value="Cytochrome P450"/>
    <property type="match status" value="1"/>
</dbReference>
<dbReference type="InterPro" id="IPR036396">
    <property type="entry name" value="Cyt_P450_sf"/>
</dbReference>
<dbReference type="RefSeq" id="WP_078980816.1">
    <property type="nucleotide sequence ID" value="NZ_MWQN01000003.1"/>
</dbReference>
<proteinExistence type="inferred from homology"/>
<keyword evidence="2" id="KW-0479">Metal-binding</keyword>
<evidence type="ECO:0000313" key="3">
    <source>
        <dbReference type="EMBL" id="OPC77723.1"/>
    </source>
</evidence>
<dbReference type="InterPro" id="IPR001128">
    <property type="entry name" value="Cyt_P450"/>
</dbReference>
<keyword evidence="2" id="KW-0349">Heme</keyword>
<keyword evidence="2" id="KW-0503">Monooxygenase</keyword>
<evidence type="ECO:0000313" key="4">
    <source>
        <dbReference type="Proteomes" id="UP000190037"/>
    </source>
</evidence>
<organism evidence="3 4">
    <name type="scientific">Embleya scabrispora</name>
    <dbReference type="NCBI Taxonomy" id="159449"/>
    <lineage>
        <taxon>Bacteria</taxon>
        <taxon>Bacillati</taxon>
        <taxon>Actinomycetota</taxon>
        <taxon>Actinomycetes</taxon>
        <taxon>Kitasatosporales</taxon>
        <taxon>Streptomycetaceae</taxon>
        <taxon>Embleya</taxon>
    </lineage>
</organism>
<evidence type="ECO:0008006" key="5">
    <source>
        <dbReference type="Google" id="ProtNLM"/>
    </source>
</evidence>
<dbReference type="PROSITE" id="PS00086">
    <property type="entry name" value="CYTOCHROME_P450"/>
    <property type="match status" value="1"/>
</dbReference>
<dbReference type="GO" id="GO:0016705">
    <property type="term" value="F:oxidoreductase activity, acting on paired donors, with incorporation or reduction of molecular oxygen"/>
    <property type="evidence" value="ECO:0007669"/>
    <property type="project" value="InterPro"/>
</dbReference>
<name>A0A1T3NLF1_9ACTN</name>
<dbReference type="GO" id="GO:0005506">
    <property type="term" value="F:iron ion binding"/>
    <property type="evidence" value="ECO:0007669"/>
    <property type="project" value="InterPro"/>
</dbReference>
<dbReference type="Pfam" id="PF00067">
    <property type="entry name" value="p450"/>
    <property type="match status" value="1"/>
</dbReference>